<dbReference type="Pfam" id="PF00067">
    <property type="entry name" value="p450"/>
    <property type="match status" value="1"/>
</dbReference>
<dbReference type="GO" id="GO:0016705">
    <property type="term" value="F:oxidoreductase activity, acting on paired donors, with incorporation or reduction of molecular oxygen"/>
    <property type="evidence" value="ECO:0007669"/>
    <property type="project" value="InterPro"/>
</dbReference>
<keyword evidence="6 8" id="KW-0503">Monooxygenase</keyword>
<dbReference type="PRINTS" id="PR00463">
    <property type="entry name" value="EP450I"/>
</dbReference>
<dbReference type="InterPro" id="IPR017972">
    <property type="entry name" value="Cyt_P450_CS"/>
</dbReference>
<keyword evidence="9" id="KW-1133">Transmembrane helix</keyword>
<dbReference type="InterPro" id="IPR050196">
    <property type="entry name" value="Cytochrome_P450_Monoox"/>
</dbReference>
<sequence length="527" mass="61457">MSFLAYFALIATVTVIYLAFRIVIFPKLKIKKLKNKYGDQVIVLYNFGSGLIQEKKKSLKQQGDSLGTIRKLLWSNPKAKAIIHNNASGQIAYSFIDPELIKQVHQQPEFFVKQVNHPAVLYLFSKSILCMQGKEWQKQRQFFGKSFHFEEIRNYLPIIKETSQSVFGSIKENLSDSSQIEIQVVKICESVTSEVVFKAFFGFNSQNLINGSQNSLVQEIVSIMTDSYRIFQFNKLAFIKFLIFRKRSYDFFPLQCEREIVQRLRKVKEECDKIVQQRKQQLLNNPSLYKYNFLDQYLKEILLNKNQDIREENIIDNFLALLFAGTDTTGNMVGTSIFYLSQNPEIQNKARDEVIELLRKNHQCNKMQDLYEQMTFEDITNFNYLNSVLKESLRLIPPAVNVFPRKVIKDLQIGKFQLKKGDAVNTNFICGHYNPQVFKNPEQFDPSRWMNANEQNQFSFTPFSLGPRNCIGQHLAMIEGKCMLAYILLNFEIIPNLKVKVRKEAKMSYGLIPDNLVFFKKNCKNYD</sequence>
<dbReference type="InterPro" id="IPR036396">
    <property type="entry name" value="Cyt_P450_sf"/>
</dbReference>
<dbReference type="PRINTS" id="PR00385">
    <property type="entry name" value="P450"/>
</dbReference>
<evidence type="ECO:0000256" key="1">
    <source>
        <dbReference type="ARBA" id="ARBA00010617"/>
    </source>
</evidence>
<evidence type="ECO:0000256" key="2">
    <source>
        <dbReference type="ARBA" id="ARBA00022617"/>
    </source>
</evidence>
<keyword evidence="3 7" id="KW-0479">Metal-binding</keyword>
<keyword evidence="2 7" id="KW-0349">Heme</keyword>
<dbReference type="EMBL" id="EU349025">
    <property type="protein sequence ID" value="ABY59956.1"/>
    <property type="molecule type" value="Genomic_DNA"/>
</dbReference>
<dbReference type="InterPro" id="IPR001128">
    <property type="entry name" value="Cyt_P450"/>
</dbReference>
<evidence type="ECO:0000256" key="9">
    <source>
        <dbReference type="SAM" id="Phobius"/>
    </source>
</evidence>
<proteinExistence type="inferred from homology"/>
<evidence type="ECO:0000256" key="5">
    <source>
        <dbReference type="ARBA" id="ARBA00023004"/>
    </source>
</evidence>
<dbReference type="GO" id="GO:0020037">
    <property type="term" value="F:heme binding"/>
    <property type="evidence" value="ECO:0007669"/>
    <property type="project" value="InterPro"/>
</dbReference>
<evidence type="ECO:0000313" key="10">
    <source>
        <dbReference type="EMBL" id="ABY59956.1"/>
    </source>
</evidence>
<feature type="binding site" description="axial binding residue" evidence="7">
    <location>
        <position position="470"/>
    </location>
    <ligand>
        <name>heme</name>
        <dbReference type="ChEBI" id="CHEBI:30413"/>
    </ligand>
    <ligandPart>
        <name>Fe</name>
        <dbReference type="ChEBI" id="CHEBI:18248"/>
    </ligandPart>
</feature>
<protein>
    <submittedName>
        <fullName evidence="10">Cytochrome P450 monooxygenase CYP5005A16</fullName>
    </submittedName>
</protein>
<gene>
    <name evidence="10" type="primary">CYP</name>
</gene>
<feature type="transmembrane region" description="Helical" evidence="9">
    <location>
        <begin position="6"/>
        <end position="24"/>
    </location>
</feature>
<organism evidence="10">
    <name type="scientific">Tetrahymena thermophila</name>
    <dbReference type="NCBI Taxonomy" id="5911"/>
    <lineage>
        <taxon>Eukaryota</taxon>
        <taxon>Sar</taxon>
        <taxon>Alveolata</taxon>
        <taxon>Ciliophora</taxon>
        <taxon>Intramacronucleata</taxon>
        <taxon>Oligohymenophorea</taxon>
        <taxon>Hymenostomatida</taxon>
        <taxon>Tetrahymenina</taxon>
        <taxon>Tetrahymenidae</taxon>
        <taxon>Tetrahymena</taxon>
    </lineage>
</organism>
<dbReference type="SMR" id="B0FSR3"/>
<accession>B0FSR3</accession>
<name>B0FSR3_TETTH</name>
<keyword evidence="4 8" id="KW-0560">Oxidoreductase</keyword>
<keyword evidence="9" id="KW-0812">Transmembrane</keyword>
<dbReference type="GO" id="GO:0004497">
    <property type="term" value="F:monooxygenase activity"/>
    <property type="evidence" value="ECO:0007669"/>
    <property type="project" value="UniProtKB-KW"/>
</dbReference>
<dbReference type="PROSITE" id="PS00086">
    <property type="entry name" value="CYTOCHROME_P450"/>
    <property type="match status" value="1"/>
</dbReference>
<evidence type="ECO:0000256" key="4">
    <source>
        <dbReference type="ARBA" id="ARBA00023002"/>
    </source>
</evidence>
<dbReference type="PANTHER" id="PTHR24291:SF50">
    <property type="entry name" value="BIFUNCTIONAL ALBAFLAVENONE MONOOXYGENASE_TERPENE SYNTHASE"/>
    <property type="match status" value="1"/>
</dbReference>
<dbReference type="CDD" id="cd20621">
    <property type="entry name" value="CYP5011A1-like"/>
    <property type="match status" value="1"/>
</dbReference>
<dbReference type="OMA" id="QQMHLFS"/>
<dbReference type="SUPFAM" id="SSF48264">
    <property type="entry name" value="Cytochrome P450"/>
    <property type="match status" value="1"/>
</dbReference>
<evidence type="ECO:0000256" key="8">
    <source>
        <dbReference type="RuleBase" id="RU000461"/>
    </source>
</evidence>
<evidence type="ECO:0000256" key="3">
    <source>
        <dbReference type="ARBA" id="ARBA00022723"/>
    </source>
</evidence>
<evidence type="ECO:0000256" key="7">
    <source>
        <dbReference type="PIRSR" id="PIRSR602401-1"/>
    </source>
</evidence>
<evidence type="ECO:0000256" key="6">
    <source>
        <dbReference type="ARBA" id="ARBA00023033"/>
    </source>
</evidence>
<reference evidence="10" key="1">
    <citation type="journal article" date="2009" name="BMC Genomics">
        <title>Genome-wide identification and characterization of cytochrome P450 monooxygenase genes in the ciliate Tetrahymena thermophila.</title>
        <authorList>
            <person name="Fu C."/>
            <person name="Xiong J."/>
            <person name="Miao W."/>
        </authorList>
    </citation>
    <scope>NUCLEOTIDE SEQUENCE</scope>
    <source>
        <strain evidence="10">SB210</strain>
    </source>
</reference>
<dbReference type="InterPro" id="IPR002401">
    <property type="entry name" value="Cyt_P450_E_grp-I"/>
</dbReference>
<dbReference type="GO" id="GO:0005506">
    <property type="term" value="F:iron ion binding"/>
    <property type="evidence" value="ECO:0007669"/>
    <property type="project" value="InterPro"/>
</dbReference>
<keyword evidence="5 7" id="KW-0408">Iron</keyword>
<dbReference type="PANTHER" id="PTHR24291">
    <property type="entry name" value="CYTOCHROME P450 FAMILY 4"/>
    <property type="match status" value="1"/>
</dbReference>
<comment type="similarity">
    <text evidence="1 8">Belongs to the cytochrome P450 family.</text>
</comment>
<dbReference type="AlphaFoldDB" id="B0FSR3"/>
<keyword evidence="9" id="KW-0472">Membrane</keyword>
<comment type="cofactor">
    <cofactor evidence="7">
        <name>heme</name>
        <dbReference type="ChEBI" id="CHEBI:30413"/>
    </cofactor>
</comment>
<dbReference type="Gene3D" id="1.10.630.10">
    <property type="entry name" value="Cytochrome P450"/>
    <property type="match status" value="1"/>
</dbReference>